<dbReference type="EC" id="1.13.11.20" evidence="3 11"/>
<organism evidence="12 13">
    <name type="scientific">Biomphalaria glabrata</name>
    <name type="common">Bloodfluke planorb</name>
    <name type="synonym">Freshwater snail</name>
    <dbReference type="NCBI Taxonomy" id="6526"/>
    <lineage>
        <taxon>Eukaryota</taxon>
        <taxon>Metazoa</taxon>
        <taxon>Spiralia</taxon>
        <taxon>Lophotrochozoa</taxon>
        <taxon>Mollusca</taxon>
        <taxon>Gastropoda</taxon>
        <taxon>Heterobranchia</taxon>
        <taxon>Euthyneura</taxon>
        <taxon>Panpulmonata</taxon>
        <taxon>Hygrophila</taxon>
        <taxon>Lymnaeoidea</taxon>
        <taxon>Planorbidae</taxon>
        <taxon>Biomphalaria</taxon>
    </lineage>
</organism>
<comment type="cofactor">
    <cofactor evidence="11">
        <name>Fe cation</name>
        <dbReference type="ChEBI" id="CHEBI:24875"/>
    </cofactor>
    <text evidence="11">Binds 1 Fe cation per subunit.</text>
</comment>
<evidence type="ECO:0000256" key="2">
    <source>
        <dbReference type="ARBA" id="ARBA00006622"/>
    </source>
</evidence>
<dbReference type="UniPathway" id="UPA00012">
    <property type="reaction ID" value="UER00537"/>
</dbReference>
<evidence type="ECO:0000313" key="12">
    <source>
        <dbReference type="EnsemblMetazoa" id="BGLB023199-PA"/>
    </source>
</evidence>
<feature type="binding site" evidence="10">
    <location>
        <position position="156"/>
    </location>
    <ligand>
        <name>Fe cation</name>
        <dbReference type="ChEBI" id="CHEBI:24875"/>
        <note>catalytic</note>
    </ligand>
</feature>
<dbReference type="VEuPathDB" id="VectorBase:BGLB023199"/>
<evidence type="ECO:0000256" key="4">
    <source>
        <dbReference type="ARBA" id="ARBA00022723"/>
    </source>
</evidence>
<dbReference type="Gene3D" id="2.60.120.10">
    <property type="entry name" value="Jelly Rolls"/>
    <property type="match status" value="1"/>
</dbReference>
<keyword evidence="4 10" id="KW-0479">Metal-binding</keyword>
<dbReference type="InterPro" id="IPR014710">
    <property type="entry name" value="RmlC-like_jellyroll"/>
</dbReference>
<dbReference type="SUPFAM" id="SSF51182">
    <property type="entry name" value="RmlC-like cupins"/>
    <property type="match status" value="1"/>
</dbReference>
<keyword evidence="5 9" id="KW-0883">Thioether bond</keyword>
<feature type="binding site" evidence="10">
    <location>
        <position position="109"/>
    </location>
    <ligand>
        <name>Fe cation</name>
        <dbReference type="ChEBI" id="CHEBI:24875"/>
        <note>catalytic</note>
    </ligand>
</feature>
<evidence type="ECO:0000256" key="9">
    <source>
        <dbReference type="PIRSR" id="PIRSR610300-50"/>
    </source>
</evidence>
<dbReference type="PANTHER" id="PTHR12918">
    <property type="entry name" value="CYSTEINE DIOXYGENASE"/>
    <property type="match status" value="1"/>
</dbReference>
<dbReference type="GO" id="GO:0042412">
    <property type="term" value="P:taurine biosynthetic process"/>
    <property type="evidence" value="ECO:0007669"/>
    <property type="project" value="UniProtKB-UniRule"/>
</dbReference>
<evidence type="ECO:0000256" key="5">
    <source>
        <dbReference type="ARBA" id="ARBA00022784"/>
    </source>
</evidence>
<dbReference type="GO" id="GO:0017172">
    <property type="term" value="F:cysteine dioxygenase activity"/>
    <property type="evidence" value="ECO:0007669"/>
    <property type="project" value="UniProtKB-UniRule"/>
</dbReference>
<dbReference type="Proteomes" id="UP000076420">
    <property type="component" value="Unassembled WGS sequence"/>
</dbReference>
<evidence type="ECO:0000256" key="11">
    <source>
        <dbReference type="RuleBase" id="RU366010"/>
    </source>
</evidence>
<dbReference type="InterPro" id="IPR010300">
    <property type="entry name" value="CDO_1"/>
</dbReference>
<comment type="pathway">
    <text evidence="1 11">Organosulfur biosynthesis; taurine biosynthesis; hypotaurine from L-cysteine: step 1/2.</text>
</comment>
<keyword evidence="8 10" id="KW-0408">Iron</keyword>
<evidence type="ECO:0000313" key="13">
    <source>
        <dbReference type="Proteomes" id="UP000076420"/>
    </source>
</evidence>
<protein>
    <recommendedName>
        <fullName evidence="3 11">Cysteine dioxygenase</fullName>
        <ecNumber evidence="3 11">1.13.11.20</ecNumber>
    </recommendedName>
</protein>
<proteinExistence type="inferred from homology"/>
<name>A0A2C9KT42_BIOGL</name>
<gene>
    <name evidence="12" type="primary">106078700</name>
</gene>
<keyword evidence="6 11" id="KW-0223">Dioxygenase</keyword>
<evidence type="ECO:0000256" key="6">
    <source>
        <dbReference type="ARBA" id="ARBA00022964"/>
    </source>
</evidence>
<keyword evidence="7 11" id="KW-0560">Oxidoreductase</keyword>
<dbReference type="KEGG" id="bgt:106078700"/>
<evidence type="ECO:0000256" key="10">
    <source>
        <dbReference type="PIRSR" id="PIRSR610300-51"/>
    </source>
</evidence>
<dbReference type="InterPro" id="IPR011051">
    <property type="entry name" value="RmlC_Cupin_sf"/>
</dbReference>
<dbReference type="EnsemblMetazoa" id="BGLB023199-RA">
    <property type="protein sequence ID" value="BGLB023199-PA"/>
    <property type="gene ID" value="BGLB023199"/>
</dbReference>
<dbReference type="PANTHER" id="PTHR12918:SF1">
    <property type="entry name" value="CYSTEINE DIOXYGENASE TYPE 1"/>
    <property type="match status" value="1"/>
</dbReference>
<dbReference type="Pfam" id="PF05995">
    <property type="entry name" value="CDO_I"/>
    <property type="match status" value="1"/>
</dbReference>
<evidence type="ECO:0000256" key="3">
    <source>
        <dbReference type="ARBA" id="ARBA00013133"/>
    </source>
</evidence>
<sequence>MTFASIHGKPTGDYNTLAGPGTGQYVCTSTGTGKGKEHIQNCIQYLQVKRTNKEVYDFLKTSCIPKSEWSKYAYIRDSESYSRNLIHDEPGKFRLILICWKPGHYNAIHDHNGSDCYFKVLEGRVREIQFQKQSQKSDKEYDEGEVCYLESLNLSHQMSNPDSETIAVTLHLYIPPFDTCHIYDSNGQQIEEVVLSYASEHGEPLYDDCHQLL</sequence>
<evidence type="ECO:0000256" key="7">
    <source>
        <dbReference type="ARBA" id="ARBA00023002"/>
    </source>
</evidence>
<feature type="cross-link" description="3'-(S-cysteinyl)-tyrosine (Cys-Tyr)" evidence="9">
    <location>
        <begin position="116"/>
        <end position="173"/>
    </location>
</feature>
<comment type="catalytic activity">
    <reaction evidence="11">
        <text>L-cysteine + O2 = 3-sulfino-L-alanine + H(+)</text>
        <dbReference type="Rhea" id="RHEA:20441"/>
        <dbReference type="ChEBI" id="CHEBI:15378"/>
        <dbReference type="ChEBI" id="CHEBI:15379"/>
        <dbReference type="ChEBI" id="CHEBI:35235"/>
        <dbReference type="ChEBI" id="CHEBI:61085"/>
        <dbReference type="EC" id="1.13.11.20"/>
    </reaction>
</comment>
<dbReference type="VEuPathDB" id="VectorBase:BGLAX_050585"/>
<dbReference type="GO" id="GO:0008198">
    <property type="term" value="F:ferrous iron binding"/>
    <property type="evidence" value="ECO:0007669"/>
    <property type="project" value="TreeGrafter"/>
</dbReference>
<dbReference type="AlphaFoldDB" id="A0A2C9KT42"/>
<accession>A0A2C9KT42</accession>
<evidence type="ECO:0000256" key="1">
    <source>
        <dbReference type="ARBA" id="ARBA00004759"/>
    </source>
</evidence>
<evidence type="ECO:0000256" key="8">
    <source>
        <dbReference type="ARBA" id="ARBA00023004"/>
    </source>
</evidence>
<feature type="binding site" evidence="10">
    <location>
        <position position="111"/>
    </location>
    <ligand>
        <name>Fe cation</name>
        <dbReference type="ChEBI" id="CHEBI:24875"/>
        <note>catalytic</note>
    </ligand>
</feature>
<dbReference type="GO" id="GO:0019448">
    <property type="term" value="P:L-cysteine catabolic process"/>
    <property type="evidence" value="ECO:0007669"/>
    <property type="project" value="TreeGrafter"/>
</dbReference>
<dbReference type="OrthoDB" id="543511at2759"/>
<dbReference type="CDD" id="cd10548">
    <property type="entry name" value="cupin_CDO"/>
    <property type="match status" value="1"/>
</dbReference>
<dbReference type="STRING" id="6526.A0A2C9KT42"/>
<reference evidence="12" key="1">
    <citation type="submission" date="2020-05" db="UniProtKB">
        <authorList>
            <consortium name="EnsemblMetazoa"/>
        </authorList>
    </citation>
    <scope>IDENTIFICATION</scope>
    <source>
        <strain evidence="12">BB02</strain>
    </source>
</reference>
<comment type="similarity">
    <text evidence="2 11">Belongs to the cysteine dioxygenase family.</text>
</comment>